<evidence type="ECO:0000313" key="1">
    <source>
        <dbReference type="EMBL" id="GAH53169.1"/>
    </source>
</evidence>
<reference evidence="1" key="1">
    <citation type="journal article" date="2014" name="Front. Microbiol.">
        <title>High frequency of phylogenetically diverse reductive dehalogenase-homologous genes in deep subseafloor sedimentary metagenomes.</title>
        <authorList>
            <person name="Kawai M."/>
            <person name="Futagami T."/>
            <person name="Toyoda A."/>
            <person name="Takaki Y."/>
            <person name="Nishi S."/>
            <person name="Hori S."/>
            <person name="Arai W."/>
            <person name="Tsubouchi T."/>
            <person name="Morono Y."/>
            <person name="Uchiyama I."/>
            <person name="Ito T."/>
            <person name="Fujiyama A."/>
            <person name="Inagaki F."/>
            <person name="Takami H."/>
        </authorList>
    </citation>
    <scope>NUCLEOTIDE SEQUENCE</scope>
    <source>
        <strain evidence="1">Expedition CK06-06</strain>
    </source>
</reference>
<sequence>MTVIIPKKAYLSVVAASVRFANTRIPKGDWLEVSGIFIGKNEGDDVIITD</sequence>
<gene>
    <name evidence="1" type="ORF">S03H2_34109</name>
</gene>
<protein>
    <submittedName>
        <fullName evidence="1">Uncharacterized protein</fullName>
    </submittedName>
</protein>
<dbReference type="EMBL" id="BARU01020797">
    <property type="protein sequence ID" value="GAH53169.1"/>
    <property type="molecule type" value="Genomic_DNA"/>
</dbReference>
<accession>X1HH65</accession>
<organism evidence="1">
    <name type="scientific">marine sediment metagenome</name>
    <dbReference type="NCBI Taxonomy" id="412755"/>
    <lineage>
        <taxon>unclassified sequences</taxon>
        <taxon>metagenomes</taxon>
        <taxon>ecological metagenomes</taxon>
    </lineage>
</organism>
<name>X1HH65_9ZZZZ</name>
<comment type="caution">
    <text evidence="1">The sequence shown here is derived from an EMBL/GenBank/DDBJ whole genome shotgun (WGS) entry which is preliminary data.</text>
</comment>
<feature type="non-terminal residue" evidence="1">
    <location>
        <position position="50"/>
    </location>
</feature>
<proteinExistence type="predicted"/>
<dbReference type="AlphaFoldDB" id="X1HH65"/>